<gene>
    <name evidence="2" type="ORF">CBM2613_A160062</name>
</gene>
<feature type="compositionally biased region" description="Basic and acidic residues" evidence="1">
    <location>
        <begin position="74"/>
        <end position="85"/>
    </location>
</feature>
<protein>
    <submittedName>
        <fullName evidence="2">Uncharacterized protein</fullName>
    </submittedName>
</protein>
<sequence length="138" mass="14589">MGAPRRTLPLCGARQQIVWRGIRQAPERRCPVLTGYSGGSATAGDGVAPAASGRRRPACIGGRGMETADSPCGEGEKGQRRQDWKERVAQRMTPNDLMAARGNGLGFIRSLQDSSAGGSSFAIRCGRAAPNGSKCWWG</sequence>
<feature type="region of interest" description="Disordered" evidence="1">
    <location>
        <begin position="41"/>
        <end position="85"/>
    </location>
</feature>
<dbReference type="Proteomes" id="UP000256952">
    <property type="component" value="Chromosome CBM2613_a"/>
</dbReference>
<evidence type="ECO:0000256" key="1">
    <source>
        <dbReference type="SAM" id="MobiDB-lite"/>
    </source>
</evidence>
<reference evidence="2 3" key="1">
    <citation type="submission" date="2018-01" db="EMBL/GenBank/DDBJ databases">
        <authorList>
            <person name="Clerissi C."/>
        </authorList>
    </citation>
    <scope>NUCLEOTIDE SEQUENCE [LARGE SCALE GENOMIC DNA]</scope>
    <source>
        <strain evidence="2">Cupriavidus taiwanensis STM 8556</strain>
    </source>
</reference>
<dbReference type="EMBL" id="OFTH01000008">
    <property type="protein sequence ID" value="SOZ54546.1"/>
    <property type="molecule type" value="Genomic_DNA"/>
</dbReference>
<comment type="caution">
    <text evidence="2">The sequence shown here is derived from an EMBL/GenBank/DDBJ whole genome shotgun (WGS) entry which is preliminary data.</text>
</comment>
<organism evidence="2 3">
    <name type="scientific">Cupriavidus taiwanensis</name>
    <dbReference type="NCBI Taxonomy" id="164546"/>
    <lineage>
        <taxon>Bacteria</taxon>
        <taxon>Pseudomonadati</taxon>
        <taxon>Pseudomonadota</taxon>
        <taxon>Betaproteobacteria</taxon>
        <taxon>Burkholderiales</taxon>
        <taxon>Burkholderiaceae</taxon>
        <taxon>Cupriavidus</taxon>
    </lineage>
</organism>
<evidence type="ECO:0000313" key="3">
    <source>
        <dbReference type="Proteomes" id="UP000256952"/>
    </source>
</evidence>
<accession>A0A976AU14</accession>
<name>A0A976AU14_9BURK</name>
<dbReference type="AlphaFoldDB" id="A0A976AU14"/>
<evidence type="ECO:0000313" key="2">
    <source>
        <dbReference type="EMBL" id="SOZ54546.1"/>
    </source>
</evidence>
<proteinExistence type="predicted"/>